<dbReference type="Proteomes" id="UP000199670">
    <property type="component" value="Unassembled WGS sequence"/>
</dbReference>
<dbReference type="OrthoDB" id="6415152at2"/>
<dbReference type="RefSeq" id="WP_085247993.1">
    <property type="nucleotide sequence ID" value="NZ_FMAQ01000002.1"/>
</dbReference>
<dbReference type="AlphaFoldDB" id="A0A1C3ZT49"/>
<dbReference type="Pfam" id="PF13698">
    <property type="entry name" value="DUF4156"/>
    <property type="match status" value="1"/>
</dbReference>
<sequence length="119" mass="12624">MSIRKLLFIGVAMFATLLLGACSGSKYQPTSAGSQVQFIDTKPAASCQLLGKAEGRRSSFFSGLKTHSELIRDAASELMNKAAAMGGNVIYNAQDTSMQYISDIAPTDAVMVGDVYSCK</sequence>
<evidence type="ECO:0008006" key="3">
    <source>
        <dbReference type="Google" id="ProtNLM"/>
    </source>
</evidence>
<name>A0A1C3ZT49_9GAMM</name>
<keyword evidence="2" id="KW-1185">Reference proteome</keyword>
<dbReference type="STRING" id="1798182.GA0061081_10278"/>
<gene>
    <name evidence="1" type="ORF">GA0061081_10278</name>
</gene>
<dbReference type="EMBL" id="FMAQ01000002">
    <property type="protein sequence ID" value="SCB85471.1"/>
    <property type="molecule type" value="Genomic_DNA"/>
</dbReference>
<accession>A0A1C3ZT49</accession>
<evidence type="ECO:0000313" key="1">
    <source>
        <dbReference type="EMBL" id="SCB85471.1"/>
    </source>
</evidence>
<organism evidence="1 2">
    <name type="scientific">Gilliamella bombicola</name>
    <dbReference type="NCBI Taxonomy" id="1798182"/>
    <lineage>
        <taxon>Bacteria</taxon>
        <taxon>Pseudomonadati</taxon>
        <taxon>Pseudomonadota</taxon>
        <taxon>Gammaproteobacteria</taxon>
        <taxon>Orbales</taxon>
        <taxon>Orbaceae</taxon>
        <taxon>Gilliamella</taxon>
    </lineage>
</organism>
<dbReference type="PROSITE" id="PS51257">
    <property type="entry name" value="PROKAR_LIPOPROTEIN"/>
    <property type="match status" value="1"/>
</dbReference>
<evidence type="ECO:0000313" key="2">
    <source>
        <dbReference type="Proteomes" id="UP000199670"/>
    </source>
</evidence>
<proteinExistence type="predicted"/>
<reference evidence="2" key="1">
    <citation type="submission" date="2016-08" db="EMBL/GenBank/DDBJ databases">
        <authorList>
            <person name="Varghese N."/>
            <person name="Submissions Spin"/>
        </authorList>
    </citation>
    <scope>NUCLEOTIDE SEQUENCE [LARGE SCALE GENOMIC DNA]</scope>
    <source>
        <strain evidence="2">R-53248</strain>
    </source>
</reference>
<dbReference type="InterPro" id="IPR025294">
    <property type="entry name" value="DUF4156"/>
</dbReference>
<protein>
    <recommendedName>
        <fullName evidence="3">DUF4156 domain-containing protein</fullName>
    </recommendedName>
</protein>